<dbReference type="GO" id="GO:0008745">
    <property type="term" value="F:N-acetylmuramoyl-L-alanine amidase activity"/>
    <property type="evidence" value="ECO:0007669"/>
    <property type="project" value="UniProtKB-EC"/>
</dbReference>
<keyword evidence="3" id="KW-0378">Hydrolase</keyword>
<evidence type="ECO:0000313" key="6">
    <source>
        <dbReference type="EMBL" id="SEW05413.1"/>
    </source>
</evidence>
<dbReference type="GO" id="GO:0009253">
    <property type="term" value="P:peptidoglycan catabolic process"/>
    <property type="evidence" value="ECO:0007669"/>
    <property type="project" value="InterPro"/>
</dbReference>
<keyword evidence="4" id="KW-0732">Signal</keyword>
<accession>A0A1I0NUL9</accession>
<evidence type="ECO:0000313" key="7">
    <source>
        <dbReference type="Proteomes" id="UP000199373"/>
    </source>
</evidence>
<dbReference type="Gene3D" id="3.40.630.40">
    <property type="entry name" value="Zn-dependent exopeptidases"/>
    <property type="match status" value="1"/>
</dbReference>
<evidence type="ECO:0000256" key="2">
    <source>
        <dbReference type="ARBA" id="ARBA00011901"/>
    </source>
</evidence>
<gene>
    <name evidence="6" type="ORF">SAMN04487850_1363</name>
</gene>
<dbReference type="SUPFAM" id="SSF53187">
    <property type="entry name" value="Zn-dependent exopeptidases"/>
    <property type="match status" value="1"/>
</dbReference>
<comment type="catalytic activity">
    <reaction evidence="1">
        <text>Hydrolyzes the link between N-acetylmuramoyl residues and L-amino acid residues in certain cell-wall glycopeptides.</text>
        <dbReference type="EC" id="3.5.1.28"/>
    </reaction>
</comment>
<keyword evidence="7" id="KW-1185">Reference proteome</keyword>
<proteinExistence type="predicted"/>
<name>A0A1I0NUL9_9BACT</name>
<dbReference type="PANTHER" id="PTHR30404:SF0">
    <property type="entry name" value="N-ACETYLMURAMOYL-L-ALANINE AMIDASE AMIC"/>
    <property type="match status" value="1"/>
</dbReference>
<dbReference type="FunFam" id="3.40.630.40:FF:000005">
    <property type="entry name" value="N-acetylmuramoyl-L-alanine amidase (AmiA)"/>
    <property type="match status" value="1"/>
</dbReference>
<feature type="domain" description="MurNAc-LAA" evidence="5">
    <location>
        <begin position="88"/>
        <end position="254"/>
    </location>
</feature>
<feature type="chain" id="PRO_5011686625" description="N-acetylmuramoyl-L-alanine amidase" evidence="4">
    <location>
        <begin position="22"/>
        <end position="432"/>
    </location>
</feature>
<dbReference type="RefSeq" id="WP_091915540.1">
    <property type="nucleotide sequence ID" value="NZ_FOIQ01000003.1"/>
</dbReference>
<evidence type="ECO:0000259" key="5">
    <source>
        <dbReference type="SMART" id="SM00646"/>
    </source>
</evidence>
<dbReference type="Pfam" id="PF01520">
    <property type="entry name" value="Amidase_3"/>
    <property type="match status" value="1"/>
</dbReference>
<dbReference type="GO" id="GO:0030288">
    <property type="term" value="C:outer membrane-bounded periplasmic space"/>
    <property type="evidence" value="ECO:0007669"/>
    <property type="project" value="TreeGrafter"/>
</dbReference>
<dbReference type="CDD" id="cd02696">
    <property type="entry name" value="MurNAc-LAA"/>
    <property type="match status" value="1"/>
</dbReference>
<evidence type="ECO:0000256" key="3">
    <source>
        <dbReference type="ARBA" id="ARBA00022801"/>
    </source>
</evidence>
<dbReference type="InterPro" id="IPR002508">
    <property type="entry name" value="MurNAc-LAA_cat"/>
</dbReference>
<evidence type="ECO:0000256" key="1">
    <source>
        <dbReference type="ARBA" id="ARBA00001561"/>
    </source>
</evidence>
<dbReference type="InterPro" id="IPR050695">
    <property type="entry name" value="N-acetylmuramoyl_amidase_3"/>
</dbReference>
<evidence type="ECO:0000256" key="4">
    <source>
        <dbReference type="SAM" id="SignalP"/>
    </source>
</evidence>
<dbReference type="EC" id="3.5.1.28" evidence="2"/>
<sequence length="432" mass="48190">MCKKIVLFLVTLLCYAVSADAADKTFTLVIDAGHGGKDAGAVGAFSKEKNLTLKYALAFGRMVEQNCPDVKVVYTRKTDYFVELYRRAEIANRNKADLFISIHINALPNGRIARGFQTYTLGRSRSTGKTNGVLQNLEVAKRENSVILLEKDYKQTYQGYDPNSPESNIMFEFIQDKNMENSVELAKYMQRYVCQATGRQDMGAQQDNLAVLRLSSMPGCLIELGFISTRDEEEFLNSKEAEGMYARGIYNAFLAYRKKHGGSVTIPFQPVPVQEEMSIPQIVPRKSEASAPSVTPATQTAPVVQEVKAIERVPDSVSLKPVKESRQTVETQSTTSVQSSETADIPIFKVQILVSSAKIKANDARMKGLTGVDCYQEGGLYKYTVGSSQNYQEILRLRKEVHEKFPEAFVVAFRNGKRVNVNDAVRAYNSKK</sequence>
<dbReference type="EMBL" id="FOIQ01000003">
    <property type="protein sequence ID" value="SEW05413.1"/>
    <property type="molecule type" value="Genomic_DNA"/>
</dbReference>
<dbReference type="PANTHER" id="PTHR30404">
    <property type="entry name" value="N-ACETYLMURAMOYL-L-ALANINE AMIDASE"/>
    <property type="match status" value="1"/>
</dbReference>
<organism evidence="6 7">
    <name type="scientific">Prevotella aff. ruminicola Tc2-24</name>
    <dbReference type="NCBI Taxonomy" id="81582"/>
    <lineage>
        <taxon>Bacteria</taxon>
        <taxon>Pseudomonadati</taxon>
        <taxon>Bacteroidota</taxon>
        <taxon>Bacteroidia</taxon>
        <taxon>Bacteroidales</taxon>
        <taxon>Prevotellaceae</taxon>
        <taxon>Prevotella</taxon>
    </lineage>
</organism>
<reference evidence="6 7" key="1">
    <citation type="submission" date="2016-10" db="EMBL/GenBank/DDBJ databases">
        <authorList>
            <person name="de Groot N.N."/>
        </authorList>
    </citation>
    <scope>NUCLEOTIDE SEQUENCE [LARGE SCALE GENOMIC DNA]</scope>
    <source>
        <strain evidence="6 7">TC2-24</strain>
    </source>
</reference>
<protein>
    <recommendedName>
        <fullName evidence="2">N-acetylmuramoyl-L-alanine amidase</fullName>
        <ecNumber evidence="2">3.5.1.28</ecNumber>
    </recommendedName>
</protein>
<dbReference type="Proteomes" id="UP000199373">
    <property type="component" value="Unassembled WGS sequence"/>
</dbReference>
<dbReference type="AlphaFoldDB" id="A0A1I0NUL9"/>
<feature type="signal peptide" evidence="4">
    <location>
        <begin position="1"/>
        <end position="21"/>
    </location>
</feature>
<dbReference type="SMART" id="SM00646">
    <property type="entry name" value="Ami_3"/>
    <property type="match status" value="1"/>
</dbReference>